<organism evidence="3 4">
    <name type="scientific">Singulisphaera acidiphila (strain ATCC BAA-1392 / DSM 18658 / VKM B-2454 / MOB10)</name>
    <dbReference type="NCBI Taxonomy" id="886293"/>
    <lineage>
        <taxon>Bacteria</taxon>
        <taxon>Pseudomonadati</taxon>
        <taxon>Planctomycetota</taxon>
        <taxon>Planctomycetia</taxon>
        <taxon>Isosphaerales</taxon>
        <taxon>Isosphaeraceae</taxon>
        <taxon>Singulisphaera</taxon>
    </lineage>
</organism>
<dbReference type="KEGG" id="saci:Sinac_0097"/>
<keyword evidence="1" id="KW-0472">Membrane</keyword>
<dbReference type="PANTHER" id="PTHR30093">
    <property type="entry name" value="GENERAL SECRETION PATHWAY PROTEIN G"/>
    <property type="match status" value="1"/>
</dbReference>
<dbReference type="Pfam" id="PF07596">
    <property type="entry name" value="SBP_bac_10"/>
    <property type="match status" value="1"/>
</dbReference>
<dbReference type="InterPro" id="IPR011453">
    <property type="entry name" value="DUF1559"/>
</dbReference>
<sequence length="382" mass="40270">MRGRNEAKNGTGLYSQARGFTLIELLVVIAIIAVLIALLLPAVQAAREAARRMQCINNLKQLGIAMHNYESTTTSFPWGHGGYNNNDWGAFPLLLANFEQSPVYNSINFADTGHAASKPSTENATVQYMTLSVLNCPSDLDRLTTGFGTVNYAASFGATAAGFGLASPDGLFGHVGWTNIGPGYGPDEPIVRVADVTDGLSNTSAFSERVKGIGTSNNSQLDTLIPSATSTMVQTSTYPGNNAVDSNNKALLDPSLVNGPALYQNLCYTTGNPIKMLAGQPAGGPTPPWGPAGPVGGYWWLAIMPYGTTYNHVMPPNTWSCTNGTGGHLLSGAWTAGSRHSGGVNVCFGDGHVQFIKQTVNMQVWWALGTKAGGEVISSDSF</sequence>
<dbReference type="SUPFAM" id="SSF54523">
    <property type="entry name" value="Pili subunits"/>
    <property type="match status" value="1"/>
</dbReference>
<dbReference type="NCBIfam" id="TIGR04294">
    <property type="entry name" value="pre_pil_HX9DG"/>
    <property type="match status" value="1"/>
</dbReference>
<dbReference type="InterPro" id="IPR012902">
    <property type="entry name" value="N_methyl_site"/>
</dbReference>
<evidence type="ECO:0000313" key="4">
    <source>
        <dbReference type="Proteomes" id="UP000010798"/>
    </source>
</evidence>
<keyword evidence="1" id="KW-0812">Transmembrane</keyword>
<dbReference type="OrthoDB" id="298186at2"/>
<dbReference type="PROSITE" id="PS00409">
    <property type="entry name" value="PROKAR_NTER_METHYL"/>
    <property type="match status" value="1"/>
</dbReference>
<dbReference type="STRING" id="886293.Sinac_0097"/>
<keyword evidence="4" id="KW-1185">Reference proteome</keyword>
<evidence type="ECO:0000256" key="1">
    <source>
        <dbReference type="SAM" id="Phobius"/>
    </source>
</evidence>
<dbReference type="InterPro" id="IPR045584">
    <property type="entry name" value="Pilin-like"/>
</dbReference>
<evidence type="ECO:0000259" key="2">
    <source>
        <dbReference type="Pfam" id="PF07596"/>
    </source>
</evidence>
<reference evidence="3 4" key="1">
    <citation type="submission" date="2012-02" db="EMBL/GenBank/DDBJ databases">
        <title>Complete sequence of chromosome of Singulisphaera acidiphila DSM 18658.</title>
        <authorList>
            <consortium name="US DOE Joint Genome Institute (JGI-PGF)"/>
            <person name="Lucas S."/>
            <person name="Copeland A."/>
            <person name="Lapidus A."/>
            <person name="Glavina del Rio T."/>
            <person name="Dalin E."/>
            <person name="Tice H."/>
            <person name="Bruce D."/>
            <person name="Goodwin L."/>
            <person name="Pitluck S."/>
            <person name="Peters L."/>
            <person name="Ovchinnikova G."/>
            <person name="Chertkov O."/>
            <person name="Kyrpides N."/>
            <person name="Mavromatis K."/>
            <person name="Ivanova N."/>
            <person name="Brettin T."/>
            <person name="Detter J.C."/>
            <person name="Han C."/>
            <person name="Larimer F."/>
            <person name="Land M."/>
            <person name="Hauser L."/>
            <person name="Markowitz V."/>
            <person name="Cheng J.-F."/>
            <person name="Hugenholtz P."/>
            <person name="Woyke T."/>
            <person name="Wu D."/>
            <person name="Tindall B."/>
            <person name="Pomrenke H."/>
            <person name="Brambilla E."/>
            <person name="Klenk H.-P."/>
            <person name="Eisen J.A."/>
        </authorList>
    </citation>
    <scope>NUCLEOTIDE SEQUENCE [LARGE SCALE GENOMIC DNA]</scope>
    <source>
        <strain evidence="4">ATCC BAA-1392 / DSM 18658 / VKM B-2454 / MOB10</strain>
    </source>
</reference>
<keyword evidence="1" id="KW-1133">Transmembrane helix</keyword>
<protein>
    <submittedName>
        <fullName evidence="3">Prepilin-type N-terminal cleavage/methylation domain-containing protein</fullName>
    </submittedName>
</protein>
<accession>L0D6V1</accession>
<dbReference type="NCBIfam" id="TIGR02532">
    <property type="entry name" value="IV_pilin_GFxxxE"/>
    <property type="match status" value="1"/>
</dbReference>
<dbReference type="RefSeq" id="WP_015243743.1">
    <property type="nucleotide sequence ID" value="NC_019892.1"/>
</dbReference>
<name>L0D6V1_SINAD</name>
<dbReference type="Pfam" id="PF07963">
    <property type="entry name" value="N_methyl"/>
    <property type="match status" value="1"/>
</dbReference>
<dbReference type="PANTHER" id="PTHR30093:SF2">
    <property type="entry name" value="TYPE II SECRETION SYSTEM PROTEIN H"/>
    <property type="match status" value="1"/>
</dbReference>
<dbReference type="AlphaFoldDB" id="L0D6V1"/>
<dbReference type="Proteomes" id="UP000010798">
    <property type="component" value="Chromosome"/>
</dbReference>
<dbReference type="eggNOG" id="COG2165">
    <property type="taxonomic scope" value="Bacteria"/>
</dbReference>
<dbReference type="HOGENOM" id="CLU_041661_0_0_0"/>
<gene>
    <name evidence="3" type="ordered locus">Sinac_0097</name>
</gene>
<feature type="transmembrane region" description="Helical" evidence="1">
    <location>
        <begin position="20"/>
        <end position="43"/>
    </location>
</feature>
<dbReference type="EMBL" id="CP003364">
    <property type="protein sequence ID" value="AGA24558.1"/>
    <property type="molecule type" value="Genomic_DNA"/>
</dbReference>
<evidence type="ECO:0000313" key="3">
    <source>
        <dbReference type="EMBL" id="AGA24558.1"/>
    </source>
</evidence>
<proteinExistence type="predicted"/>
<dbReference type="InterPro" id="IPR027558">
    <property type="entry name" value="Pre_pil_HX9DG_C"/>
</dbReference>
<feature type="domain" description="DUF1559" evidence="2">
    <location>
        <begin position="44"/>
        <end position="362"/>
    </location>
</feature>
<dbReference type="Gene3D" id="3.30.700.10">
    <property type="entry name" value="Glycoprotein, Type 4 Pilin"/>
    <property type="match status" value="1"/>
</dbReference>